<dbReference type="Proteomes" id="UP001596523">
    <property type="component" value="Unassembled WGS sequence"/>
</dbReference>
<feature type="region of interest" description="Disordered" evidence="1">
    <location>
        <begin position="1"/>
        <end position="29"/>
    </location>
</feature>
<protein>
    <submittedName>
        <fullName evidence="2">Uncharacterized protein</fullName>
    </submittedName>
</protein>
<feature type="compositionally biased region" description="Low complexity" evidence="1">
    <location>
        <begin position="1"/>
        <end position="14"/>
    </location>
</feature>
<evidence type="ECO:0000313" key="3">
    <source>
        <dbReference type="Proteomes" id="UP001596523"/>
    </source>
</evidence>
<comment type="caution">
    <text evidence="2">The sequence shown here is derived from an EMBL/GenBank/DDBJ whole genome shotgun (WGS) entry which is preliminary data.</text>
</comment>
<dbReference type="RefSeq" id="WP_381835881.1">
    <property type="nucleotide sequence ID" value="NZ_JBHTCF010000014.1"/>
</dbReference>
<feature type="compositionally biased region" description="Pro residues" evidence="1">
    <location>
        <begin position="15"/>
        <end position="28"/>
    </location>
</feature>
<keyword evidence="3" id="KW-1185">Reference proteome</keyword>
<sequence>MAPDTPDAAPHTPSSTPPSTRPRTPPSTPEQALAIVRGRYAEPKLPDGSPAQMRVHEFDVGYLVYAIFPPTTDAAGRPRPAPLGGSHVVVSKDTGETFTIPNFPTEQAIALYKKIRARNA</sequence>
<proteinExistence type="predicted"/>
<name>A0ABW2JRA6_9ACTN</name>
<reference evidence="3" key="1">
    <citation type="journal article" date="2019" name="Int. J. Syst. Evol. Microbiol.">
        <title>The Global Catalogue of Microorganisms (GCM) 10K type strain sequencing project: providing services to taxonomists for standard genome sequencing and annotation.</title>
        <authorList>
            <consortium name="The Broad Institute Genomics Platform"/>
            <consortium name="The Broad Institute Genome Sequencing Center for Infectious Disease"/>
            <person name="Wu L."/>
            <person name="Ma J."/>
        </authorList>
    </citation>
    <scope>NUCLEOTIDE SEQUENCE [LARGE SCALE GENOMIC DNA]</scope>
    <source>
        <strain evidence="3">SYNS20</strain>
    </source>
</reference>
<organism evidence="2 3">
    <name type="scientific">Streptomyces monticola</name>
    <dbReference type="NCBI Taxonomy" id="2666263"/>
    <lineage>
        <taxon>Bacteria</taxon>
        <taxon>Bacillati</taxon>
        <taxon>Actinomycetota</taxon>
        <taxon>Actinomycetes</taxon>
        <taxon>Kitasatosporales</taxon>
        <taxon>Streptomycetaceae</taxon>
        <taxon>Streptomyces</taxon>
    </lineage>
</organism>
<gene>
    <name evidence="2" type="ORF">ACFQVC_28490</name>
</gene>
<accession>A0ABW2JRA6</accession>
<evidence type="ECO:0000313" key="2">
    <source>
        <dbReference type="EMBL" id="MFC7308151.1"/>
    </source>
</evidence>
<dbReference type="EMBL" id="JBHTCF010000014">
    <property type="protein sequence ID" value="MFC7308151.1"/>
    <property type="molecule type" value="Genomic_DNA"/>
</dbReference>
<evidence type="ECO:0000256" key="1">
    <source>
        <dbReference type="SAM" id="MobiDB-lite"/>
    </source>
</evidence>